<sequence length="64" mass="7076">MKNNYLRLTLSALFMAAVSSFCIVARINPRVPADHQPEKWGDPGAEFPAFALKRVTLSQTRGEG</sequence>
<evidence type="ECO:0000313" key="2">
    <source>
        <dbReference type="EMBL" id="PLR49281.1"/>
    </source>
</evidence>
<keyword evidence="3" id="KW-1185">Reference proteome</keyword>
<organism evidence="2 3">
    <name type="scientific">Chimaeribacter arupi</name>
    <dbReference type="NCBI Taxonomy" id="2060066"/>
    <lineage>
        <taxon>Bacteria</taxon>
        <taxon>Pseudomonadati</taxon>
        <taxon>Pseudomonadota</taxon>
        <taxon>Gammaproteobacteria</taxon>
        <taxon>Enterobacterales</taxon>
        <taxon>Yersiniaceae</taxon>
        <taxon>Chimaeribacter</taxon>
    </lineage>
</organism>
<feature type="chain" id="PRO_5014988946" evidence="1">
    <location>
        <begin position="26"/>
        <end position="64"/>
    </location>
</feature>
<accession>A0A2N5EMI3</accession>
<comment type="caution">
    <text evidence="2">The sequence shown here is derived from an EMBL/GenBank/DDBJ whole genome shotgun (WGS) entry which is preliminary data.</text>
</comment>
<dbReference type="EMBL" id="PJZK01000010">
    <property type="protein sequence ID" value="PLR49281.1"/>
    <property type="molecule type" value="Genomic_DNA"/>
</dbReference>
<evidence type="ECO:0000256" key="1">
    <source>
        <dbReference type="SAM" id="SignalP"/>
    </source>
</evidence>
<keyword evidence="1" id="KW-0732">Signal</keyword>
<dbReference type="RefSeq" id="WP_101834937.1">
    <property type="nucleotide sequence ID" value="NZ_CP119396.1"/>
</dbReference>
<reference evidence="2 3" key="1">
    <citation type="submission" date="2017-12" db="EMBL/GenBank/DDBJ databases">
        <title>Characterization of six clinical isolates of Enterochimera gen. nov., a novel genus of the Yersiniaciae family and the three species Enterochimera arupensis sp. nov., Enterochimera coloradensis sp. nov, and Enterochimera californica sp. nov.</title>
        <authorList>
            <person name="Rossi A."/>
            <person name="Fisher M."/>
        </authorList>
    </citation>
    <scope>NUCLEOTIDE SEQUENCE [LARGE SCALE GENOMIC DNA]</scope>
    <source>
        <strain evidence="2 3">2016Iso1</strain>
    </source>
</reference>
<proteinExistence type="predicted"/>
<evidence type="ECO:0000313" key="3">
    <source>
        <dbReference type="Proteomes" id="UP000234626"/>
    </source>
</evidence>
<feature type="signal peptide" evidence="1">
    <location>
        <begin position="1"/>
        <end position="25"/>
    </location>
</feature>
<dbReference type="AlphaFoldDB" id="A0A2N5EMI3"/>
<protein>
    <submittedName>
        <fullName evidence="2">Uncharacterized protein</fullName>
    </submittedName>
</protein>
<gene>
    <name evidence="2" type="ORF">CYR34_11355</name>
</gene>
<dbReference type="Proteomes" id="UP000234626">
    <property type="component" value="Unassembled WGS sequence"/>
</dbReference>
<name>A0A2N5EMI3_9GAMM</name>